<feature type="region of interest" description="Disordered" evidence="1">
    <location>
        <begin position="59"/>
        <end position="78"/>
    </location>
</feature>
<proteinExistence type="predicted"/>
<accession>A0AAV1I4H0</accession>
<dbReference type="AlphaFoldDB" id="A0AAV1I4H0"/>
<organism evidence="2 3">
    <name type="scientific">Coccomyxa viridis</name>
    <dbReference type="NCBI Taxonomy" id="1274662"/>
    <lineage>
        <taxon>Eukaryota</taxon>
        <taxon>Viridiplantae</taxon>
        <taxon>Chlorophyta</taxon>
        <taxon>core chlorophytes</taxon>
        <taxon>Trebouxiophyceae</taxon>
        <taxon>Trebouxiophyceae incertae sedis</taxon>
        <taxon>Coccomyxaceae</taxon>
        <taxon>Coccomyxa</taxon>
    </lineage>
</organism>
<evidence type="ECO:0000313" key="2">
    <source>
        <dbReference type="EMBL" id="CAK0781635.1"/>
    </source>
</evidence>
<sequence>MVEGELMEDLPAHVARQQPAARFGNADVCLIYVRPLLADHRLSRVPMSFMIGKGRVQISRPGQRGLMPSQVQPASAGRHVVTLREGPREGPIRPPQRVQRAARCAAQLPEPADGRSADNQRHSGLQQHGSLATLPCRSWR</sequence>
<protein>
    <submittedName>
        <fullName evidence="2">Uncharacterized protein</fullName>
    </submittedName>
</protein>
<feature type="compositionally biased region" description="Low complexity" evidence="1">
    <location>
        <begin position="95"/>
        <end position="107"/>
    </location>
</feature>
<keyword evidence="3" id="KW-1185">Reference proteome</keyword>
<dbReference type="EMBL" id="CAUYUE010000006">
    <property type="protein sequence ID" value="CAK0781635.1"/>
    <property type="molecule type" value="Genomic_DNA"/>
</dbReference>
<evidence type="ECO:0000256" key="1">
    <source>
        <dbReference type="SAM" id="MobiDB-lite"/>
    </source>
</evidence>
<dbReference type="Proteomes" id="UP001314263">
    <property type="component" value="Unassembled WGS sequence"/>
</dbReference>
<evidence type="ECO:0000313" key="3">
    <source>
        <dbReference type="Proteomes" id="UP001314263"/>
    </source>
</evidence>
<gene>
    <name evidence="2" type="ORF">CVIRNUC_005431</name>
</gene>
<reference evidence="2 3" key="1">
    <citation type="submission" date="2023-10" db="EMBL/GenBank/DDBJ databases">
        <authorList>
            <person name="Maclean D."/>
            <person name="Macfadyen A."/>
        </authorList>
    </citation>
    <scope>NUCLEOTIDE SEQUENCE [LARGE SCALE GENOMIC DNA]</scope>
</reference>
<name>A0AAV1I4H0_9CHLO</name>
<feature type="compositionally biased region" description="Basic and acidic residues" evidence="1">
    <location>
        <begin position="112"/>
        <end position="121"/>
    </location>
</feature>
<feature type="region of interest" description="Disordered" evidence="1">
    <location>
        <begin position="83"/>
        <end position="140"/>
    </location>
</feature>
<comment type="caution">
    <text evidence="2">The sequence shown here is derived from an EMBL/GenBank/DDBJ whole genome shotgun (WGS) entry which is preliminary data.</text>
</comment>